<organism evidence="1 2">
    <name type="scientific">Cupriavidus basilensis OR16</name>
    <dbReference type="NCBI Taxonomy" id="1127483"/>
    <lineage>
        <taxon>Bacteria</taxon>
        <taxon>Pseudomonadati</taxon>
        <taxon>Pseudomonadota</taxon>
        <taxon>Betaproteobacteria</taxon>
        <taxon>Burkholderiales</taxon>
        <taxon>Burkholderiaceae</taxon>
        <taxon>Cupriavidus</taxon>
    </lineage>
</organism>
<name>H1SHP1_9BURK</name>
<evidence type="ECO:0000313" key="1">
    <source>
        <dbReference type="EMBL" id="EHP37949.1"/>
    </source>
</evidence>
<sequence length="62" mass="6950">MVLDEETGYLFEAENPKALADCMTKLLAVKGLSEALGANGNKWGRQFEEGEHTDSLLRFYLQ</sequence>
<gene>
    <name evidence="1" type="ORF">OR16_39919</name>
</gene>
<protein>
    <submittedName>
        <fullName evidence="1">Uncharacterized protein</fullName>
    </submittedName>
</protein>
<comment type="caution">
    <text evidence="1">The sequence shown here is derived from an EMBL/GenBank/DDBJ whole genome shotgun (WGS) entry which is preliminary data.</text>
</comment>
<reference evidence="1 2" key="1">
    <citation type="journal article" date="2012" name="J. Bacteriol.">
        <title>De Novo Genome Project of Cupriavidus basilensis OR16.</title>
        <authorList>
            <person name="Cserhati M."/>
            <person name="Kriszt B."/>
            <person name="Szoboszlay S."/>
            <person name="Toth A."/>
            <person name="Szabo I."/>
            <person name="Tancsics A."/>
            <person name="Nagy I."/>
            <person name="Horvath B."/>
            <person name="Nagy I."/>
            <person name="Kukolya J."/>
        </authorList>
    </citation>
    <scope>NUCLEOTIDE SEQUENCE [LARGE SCALE GENOMIC DNA]</scope>
    <source>
        <strain evidence="1 2">OR16</strain>
    </source>
</reference>
<evidence type="ECO:0000313" key="2">
    <source>
        <dbReference type="Proteomes" id="UP000005808"/>
    </source>
</evidence>
<accession>H1SHP1</accession>
<dbReference type="SUPFAM" id="SSF53756">
    <property type="entry name" value="UDP-Glycosyltransferase/glycogen phosphorylase"/>
    <property type="match status" value="1"/>
</dbReference>
<dbReference type="Proteomes" id="UP000005808">
    <property type="component" value="Unassembled WGS sequence"/>
</dbReference>
<dbReference type="EMBL" id="AHJE01000170">
    <property type="protein sequence ID" value="EHP37949.1"/>
    <property type="molecule type" value="Genomic_DNA"/>
</dbReference>
<dbReference type="AlphaFoldDB" id="H1SHP1"/>
<proteinExistence type="predicted"/>
<dbReference type="Gene3D" id="3.40.50.2000">
    <property type="entry name" value="Glycogen Phosphorylase B"/>
    <property type="match status" value="2"/>
</dbReference>